<evidence type="ECO:0000313" key="2">
    <source>
        <dbReference type="EMBL" id="WMW65767.1"/>
    </source>
</evidence>
<keyword evidence="1" id="KW-0812">Transmembrane</keyword>
<keyword evidence="3" id="KW-1185">Reference proteome</keyword>
<evidence type="ECO:0000313" key="3">
    <source>
        <dbReference type="Proteomes" id="UP001180616"/>
    </source>
</evidence>
<dbReference type="RefSeq" id="WP_309541722.1">
    <property type="nucleotide sequence ID" value="NZ_CP133659.1"/>
</dbReference>
<keyword evidence="1" id="KW-1133">Transmembrane helix</keyword>
<name>A0ABY9R3I6_9BACT</name>
<sequence>MFDTETVKPLLASRTVWGGIVSLLVSVLALCGISLDADMQAQLVDAALGIGAAVAGGLTIWGRIRAKTAIKPVGAKAAKGAKALLLFALLLPVLSVTTGCALKNLQPHEQAMAVGEELRVTYVALHHEYLQLHEALPDARPTLEADVAPLLDDGKRAVVALREAATLWARTQQQPGDWLALKTNAMRLLGDAAALLQAFTKEG</sequence>
<evidence type="ECO:0000256" key="1">
    <source>
        <dbReference type="SAM" id="Phobius"/>
    </source>
</evidence>
<reference evidence="2" key="1">
    <citation type="submission" date="2023-09" db="EMBL/GenBank/DDBJ databases">
        <authorList>
            <consortium name="CW5 consortium"/>
            <person name="Lu C.-W."/>
        </authorList>
    </citation>
    <scope>NUCLEOTIDE SEQUENCE</scope>
    <source>
        <strain evidence="2">KPS</strain>
    </source>
</reference>
<protein>
    <submittedName>
        <fullName evidence="2">Uncharacterized protein</fullName>
    </submittedName>
</protein>
<feature type="transmembrane region" description="Helical" evidence="1">
    <location>
        <begin position="84"/>
        <end position="102"/>
    </location>
</feature>
<feature type="transmembrane region" description="Helical" evidence="1">
    <location>
        <begin position="47"/>
        <end position="64"/>
    </location>
</feature>
<gene>
    <name evidence="2" type="ORF">KPS_000278</name>
</gene>
<organism evidence="2 3">
    <name type="scientific">Nitratidesulfovibrio liaohensis</name>
    <dbReference type="NCBI Taxonomy" id="2604158"/>
    <lineage>
        <taxon>Bacteria</taxon>
        <taxon>Pseudomonadati</taxon>
        <taxon>Thermodesulfobacteriota</taxon>
        <taxon>Desulfovibrionia</taxon>
        <taxon>Desulfovibrionales</taxon>
        <taxon>Desulfovibrionaceae</taxon>
        <taxon>Nitratidesulfovibrio</taxon>
    </lineage>
</organism>
<feature type="transmembrane region" description="Helical" evidence="1">
    <location>
        <begin position="16"/>
        <end position="35"/>
    </location>
</feature>
<dbReference type="EMBL" id="CP133659">
    <property type="protein sequence ID" value="WMW65767.1"/>
    <property type="molecule type" value="Genomic_DNA"/>
</dbReference>
<dbReference type="Proteomes" id="UP001180616">
    <property type="component" value="Chromosome"/>
</dbReference>
<accession>A0ABY9R3I6</accession>
<keyword evidence="1" id="KW-0472">Membrane</keyword>
<proteinExistence type="predicted"/>